<evidence type="ECO:0000256" key="1">
    <source>
        <dbReference type="SAM" id="MobiDB-lite"/>
    </source>
</evidence>
<feature type="region of interest" description="Disordered" evidence="1">
    <location>
        <begin position="389"/>
        <end position="421"/>
    </location>
</feature>
<feature type="region of interest" description="Disordered" evidence="1">
    <location>
        <begin position="1182"/>
        <end position="1206"/>
    </location>
</feature>
<feature type="compositionally biased region" description="Polar residues" evidence="1">
    <location>
        <begin position="588"/>
        <end position="603"/>
    </location>
</feature>
<protein>
    <submittedName>
        <fullName evidence="2">Uncharacterized protein</fullName>
    </submittedName>
</protein>
<sequence length="1235" mass="143513">MDALQQENAEPNQEKNDKSTNQNDSGCETSTTKSIEETLNSTNIDNLVIAKDASAKKHINKTVYALLHRPLSPSRKNQIDSLKSKYEKSDNEKETNENSEETTNGKELIRNKSKLPLPVTRSSIKNEITPNKLSDKLKQRHSLMLDKKTKKTDENSNDVFRRKSSSSSGEFITIIPRSESVETVDQFGKELDLFTMDKKVKEKKRTSSFRKIFSGKIFNKEKKKKDETEKIIVQSDNMQNEHSFSKQSTHRSSHIPKPYPQERRVPPPNIDMHEIEKRYAEMRVKEFHSIKQNFDKQNNHVDETDEILTVTPGPMDFDKVTNIKKFIDTSSSASVESEKDSTIKTFVDQEIPYRSTRFMENHRDTPPRLQELRQSQDVRLVNPKALIPINSERPLPNPYQKPAISPKPQLAPHQNSPKPKIRQQFDYNSQKNPVLNETYGTVVDNIDRRISQKPPRSPSLEPTKLRLPPNRDTGPLSPRMRSPIPQHHVSTEKLIATELLRTSRSPTPTKKKSNHPSSSHQKLDTNGDYSDSQRVATKPPISRMVEQKGNNQMSPNYENQAAISRMANQIKPNYDNRISTRYERDSVSNYRNSMSPSYQSSPNFEPRGHHSSPYGSSQEVLMANQVPMRSPTPIHLLQNAELALIKSNSRCSTPVDQRIPQTNQTPSPQKEEMRKSVEAYYWKEIKKLKEQENRDLYYYQMQVLPFGYAEDPVNYRRSRSSSPSSLRNSRRSLSLPREPKQFLSMDRYQHLSIPEGSTVNNYQNHNVQYQQNFRRNVPERRTIDSIPRSNGNTIYRPIFKRGSLTTPVREFAEDQQQKRVSFNNNNNNQNRQAWPTRNGYTQSPPQRRMETARQESLEDDVFLPNQQQTSKLIVDGKEVYGYANRPYDNHVQQQDPYYQNANFYKQIHQEPVYNQQLEESRIPRSITRYNSMQIVDPSYGQHQKVSTRRMSVDNPQNYAVKTNPNAPRRQIYLKDDIYGYFGGYIPNDKQNVQYSSRQNVAEPNYGYTRNPQKQVSVRDKVCDIYGQIHDRESPSLSVRKSGVVLGQLQQAYPQPSGQNFVRNSRLTASANDMYRRYQNVEHNPRYPANVMYDGYQERPSPRPLPPVPTDKNVYYRQRVNNPQEFCDVQTVQSSNKGRGVVGQQKPYFQQYQPRINNSTERAILLEQLQLLKRQQALEINKWKNQQSQNRKSQQFNSNSSNYTNNGLSLEDLKKQVLLEELKLLRLKIKMEIDLK</sequence>
<feature type="region of interest" description="Disordered" evidence="1">
    <location>
        <begin position="651"/>
        <end position="672"/>
    </location>
</feature>
<reference evidence="2" key="1">
    <citation type="submission" date="2022-01" db="EMBL/GenBank/DDBJ databases">
        <authorList>
            <person name="King R."/>
        </authorList>
    </citation>
    <scope>NUCLEOTIDE SEQUENCE</scope>
</reference>
<keyword evidence="3" id="KW-1185">Reference proteome</keyword>
<feature type="region of interest" description="Disordered" evidence="1">
    <location>
        <begin position="445"/>
        <end position="535"/>
    </location>
</feature>
<feature type="compositionally biased region" description="Basic and acidic residues" evidence="1">
    <location>
        <begin position="260"/>
        <end position="269"/>
    </location>
</feature>
<gene>
    <name evidence="2" type="ORF">PHYEVI_LOCUS9368</name>
</gene>
<proteinExistence type="predicted"/>
<feature type="compositionally biased region" description="Polar residues" evidence="1">
    <location>
        <begin position="651"/>
        <end position="668"/>
    </location>
</feature>
<feature type="compositionally biased region" description="Polar residues" evidence="1">
    <location>
        <begin position="120"/>
        <end position="132"/>
    </location>
</feature>
<organism evidence="2 3">
    <name type="scientific">Phyllotreta striolata</name>
    <name type="common">Striped flea beetle</name>
    <name type="synonym">Crioceris striolata</name>
    <dbReference type="NCBI Taxonomy" id="444603"/>
    <lineage>
        <taxon>Eukaryota</taxon>
        <taxon>Metazoa</taxon>
        <taxon>Ecdysozoa</taxon>
        <taxon>Arthropoda</taxon>
        <taxon>Hexapoda</taxon>
        <taxon>Insecta</taxon>
        <taxon>Pterygota</taxon>
        <taxon>Neoptera</taxon>
        <taxon>Endopterygota</taxon>
        <taxon>Coleoptera</taxon>
        <taxon>Polyphaga</taxon>
        <taxon>Cucujiformia</taxon>
        <taxon>Chrysomeloidea</taxon>
        <taxon>Chrysomelidae</taxon>
        <taxon>Galerucinae</taxon>
        <taxon>Alticini</taxon>
        <taxon>Phyllotreta</taxon>
    </lineage>
</organism>
<evidence type="ECO:0000313" key="3">
    <source>
        <dbReference type="Proteomes" id="UP001153712"/>
    </source>
</evidence>
<dbReference type="EMBL" id="OU900099">
    <property type="protein sequence ID" value="CAG9863067.1"/>
    <property type="molecule type" value="Genomic_DNA"/>
</dbReference>
<feature type="compositionally biased region" description="Polar residues" evidence="1">
    <location>
        <begin position="19"/>
        <end position="44"/>
    </location>
</feature>
<name>A0A9N9XS82_PHYSR</name>
<feature type="region of interest" description="Disordered" evidence="1">
    <location>
        <begin position="233"/>
        <end position="269"/>
    </location>
</feature>
<feature type="compositionally biased region" description="Polar residues" evidence="1">
    <location>
        <begin position="831"/>
        <end position="845"/>
    </location>
</feature>
<feature type="compositionally biased region" description="Basic and acidic residues" evidence="1">
    <location>
        <begin position="847"/>
        <end position="856"/>
    </location>
</feature>
<accession>A0A9N9XS82</accession>
<dbReference type="AlphaFoldDB" id="A0A9N9XS82"/>
<feature type="region of interest" description="Disordered" evidence="1">
    <location>
        <begin position="715"/>
        <end position="739"/>
    </location>
</feature>
<feature type="region of interest" description="Disordered" evidence="1">
    <location>
        <begin position="66"/>
        <end position="163"/>
    </location>
</feature>
<feature type="compositionally biased region" description="Basic and acidic residues" evidence="1">
    <location>
        <begin position="133"/>
        <end position="154"/>
    </location>
</feature>
<feature type="region of interest" description="Disordered" evidence="1">
    <location>
        <begin position="1"/>
        <end position="44"/>
    </location>
</feature>
<dbReference type="Proteomes" id="UP001153712">
    <property type="component" value="Chromosome 6"/>
</dbReference>
<feature type="compositionally biased region" description="Low complexity" evidence="1">
    <location>
        <begin position="720"/>
        <end position="736"/>
    </location>
</feature>
<feature type="compositionally biased region" description="Polar residues" evidence="1">
    <location>
        <begin position="1"/>
        <end position="11"/>
    </location>
</feature>
<feature type="compositionally biased region" description="Basic and acidic residues" evidence="1">
    <location>
        <begin position="82"/>
        <end position="96"/>
    </location>
</feature>
<dbReference type="OrthoDB" id="6723810at2759"/>
<feature type="compositionally biased region" description="Polar residues" evidence="1">
    <location>
        <begin position="234"/>
        <end position="247"/>
    </location>
</feature>
<feature type="region of interest" description="Disordered" evidence="1">
    <location>
        <begin position="588"/>
        <end position="615"/>
    </location>
</feature>
<feature type="compositionally biased region" description="Low complexity" evidence="1">
    <location>
        <begin position="1182"/>
        <end position="1205"/>
    </location>
</feature>
<feature type="region of interest" description="Disordered" evidence="1">
    <location>
        <begin position="818"/>
        <end position="858"/>
    </location>
</feature>
<evidence type="ECO:0000313" key="2">
    <source>
        <dbReference type="EMBL" id="CAG9863067.1"/>
    </source>
</evidence>